<dbReference type="InterPro" id="IPR016047">
    <property type="entry name" value="M23ase_b-sheet_dom"/>
</dbReference>
<dbReference type="InterPro" id="IPR050570">
    <property type="entry name" value="Cell_wall_metabolism_enzyme"/>
</dbReference>
<dbReference type="EC" id="3.4.-.-" evidence="3"/>
<feature type="chain" id="PRO_5045607602" evidence="1">
    <location>
        <begin position="19"/>
        <end position="563"/>
    </location>
</feature>
<dbReference type="InterPro" id="IPR011055">
    <property type="entry name" value="Dup_hybrid_motif"/>
</dbReference>
<evidence type="ECO:0000256" key="1">
    <source>
        <dbReference type="SAM" id="SignalP"/>
    </source>
</evidence>
<organism evidence="3 4">
    <name type="scientific">Asprobacillus argus</name>
    <dbReference type="NCBI Taxonomy" id="3076534"/>
    <lineage>
        <taxon>Bacteria</taxon>
        <taxon>Pseudomonadati</taxon>
        <taxon>Bacteroidota</taxon>
        <taxon>Flavobacteriia</taxon>
        <taxon>Flavobacteriales</taxon>
        <taxon>Flavobacteriaceae</taxon>
        <taxon>Asprobacillus</taxon>
    </lineage>
</organism>
<gene>
    <name evidence="3" type="ORF">RQM59_06155</name>
</gene>
<dbReference type="Gene3D" id="2.70.70.10">
    <property type="entry name" value="Glucose Permease (Domain IIA)"/>
    <property type="match status" value="1"/>
</dbReference>
<name>A0ABU3LFJ5_9FLAO</name>
<dbReference type="PANTHER" id="PTHR21666">
    <property type="entry name" value="PEPTIDASE-RELATED"/>
    <property type="match status" value="1"/>
</dbReference>
<keyword evidence="3" id="KW-0378">Hydrolase</keyword>
<dbReference type="Proteomes" id="UP001257277">
    <property type="component" value="Unassembled WGS sequence"/>
</dbReference>
<comment type="caution">
    <text evidence="3">The sequence shown here is derived from an EMBL/GenBank/DDBJ whole genome shotgun (WGS) entry which is preliminary data.</text>
</comment>
<dbReference type="EMBL" id="JAVTTO010000002">
    <property type="protein sequence ID" value="MDT7831954.1"/>
    <property type="molecule type" value="Genomic_DNA"/>
</dbReference>
<proteinExistence type="predicted"/>
<feature type="signal peptide" evidence="1">
    <location>
        <begin position="1"/>
        <end position="18"/>
    </location>
</feature>
<accession>A0ABU3LFJ5</accession>
<dbReference type="Pfam" id="PF01551">
    <property type="entry name" value="Peptidase_M23"/>
    <property type="match status" value="1"/>
</dbReference>
<protein>
    <submittedName>
        <fullName evidence="3">M23 family metallopeptidase</fullName>
        <ecNumber evidence="3">3.4.-.-</ecNumber>
    </submittedName>
</protein>
<evidence type="ECO:0000259" key="2">
    <source>
        <dbReference type="Pfam" id="PF01551"/>
    </source>
</evidence>
<dbReference type="CDD" id="cd12797">
    <property type="entry name" value="M23_peptidase"/>
    <property type="match status" value="1"/>
</dbReference>
<keyword evidence="1" id="KW-0732">Signal</keyword>
<dbReference type="GO" id="GO:0016787">
    <property type="term" value="F:hydrolase activity"/>
    <property type="evidence" value="ECO:0007669"/>
    <property type="project" value="UniProtKB-KW"/>
</dbReference>
<dbReference type="SUPFAM" id="SSF51261">
    <property type="entry name" value="Duplicated hybrid motif"/>
    <property type="match status" value="1"/>
</dbReference>
<dbReference type="RefSeq" id="WP_349241208.1">
    <property type="nucleotide sequence ID" value="NZ_JAVTTO010000002.1"/>
</dbReference>
<dbReference type="PANTHER" id="PTHR21666:SF270">
    <property type="entry name" value="MUREIN HYDROLASE ACTIVATOR ENVC"/>
    <property type="match status" value="1"/>
</dbReference>
<evidence type="ECO:0000313" key="4">
    <source>
        <dbReference type="Proteomes" id="UP001257277"/>
    </source>
</evidence>
<feature type="domain" description="M23ase beta-sheet core" evidence="2">
    <location>
        <begin position="48"/>
        <end position="113"/>
    </location>
</feature>
<sequence>MKKIILFFVVITSFQAFSQKYPQNYFRSPLDIPLVLSGTFGELRNNHFHSGIDIKTKQRNGLKVYAVADGYVSRIRVALWGYGKVIYVTHDNGYTSVYAHLSKFGKGIQEFVKSVQYKKEQYETGNIYLKPGEINVTKGQIIAYSGSTGGFVAPHLHYELRDSKTEHIINPLLFGIKVKDTIKPRIQKLMAYTLDNTARINQSDKNQVLAIKRVRDGEYITNRILASGRIGFGINVYDKLNNAHNKNGVYSIEMLVNDKRVYYHDVETFSFRESKYINLLIDYPHYYKFKNRVQKTHVVKGNDLSIYENLIDKGAITVDDGMNYTVKIIATDITGNRSTVKIPIKGTSSNSIFKRPKDTTAYKIVATQFHKFQKDGITIAFPKNTLYEDVYLDFDVKDSIATIHEPSIPLDKKFTLTFDVTKYSEAEKERMFIAKIVNKKYVNYQNTKKKKNKFYTTTKTLGRYTLASDNQKPKIYNLNFRNNQWITNKDQIRVYISDKGSGIKSYRATLDDEWILMEYDLKKKKLVYNFSDKKLVGSKHSFKIVVSDNVGNTNTLSATFYKK</sequence>
<reference evidence="3 4" key="1">
    <citation type="submission" date="2023-09" db="EMBL/GenBank/DDBJ databases">
        <title>Novel taxa isolated from Blanes Bay.</title>
        <authorList>
            <person name="Rey-Velasco X."/>
            <person name="Lucena T."/>
        </authorList>
    </citation>
    <scope>NUCLEOTIDE SEQUENCE [LARGE SCALE GENOMIC DNA]</scope>
    <source>
        <strain evidence="3 4">S356</strain>
    </source>
</reference>
<evidence type="ECO:0000313" key="3">
    <source>
        <dbReference type="EMBL" id="MDT7831954.1"/>
    </source>
</evidence>
<keyword evidence="4" id="KW-1185">Reference proteome</keyword>